<dbReference type="VEuPathDB" id="VectorBase:ISCP_011126"/>
<dbReference type="STRING" id="6945.B7PNX5"/>
<dbReference type="PaxDb" id="6945-B7PNX5"/>
<dbReference type="InterPro" id="IPR044515">
    <property type="entry name" value="ABTB1"/>
</dbReference>
<dbReference type="PROSITE" id="PS50097">
    <property type="entry name" value="BTB"/>
    <property type="match status" value="2"/>
</dbReference>
<dbReference type="SUPFAM" id="SSF54695">
    <property type="entry name" value="POZ domain"/>
    <property type="match status" value="2"/>
</dbReference>
<keyword evidence="2" id="KW-0040">ANK repeat</keyword>
<dbReference type="EMBL" id="ABJB010370588">
    <property type="status" value="NOT_ANNOTATED_CDS"/>
    <property type="molecule type" value="Genomic_DNA"/>
</dbReference>
<proteinExistence type="predicted"/>
<evidence type="ECO:0000256" key="2">
    <source>
        <dbReference type="ARBA" id="ARBA00023043"/>
    </source>
</evidence>
<dbReference type="HOGENOM" id="CLU_022885_0_0_1"/>
<dbReference type="PANTHER" id="PTHR46231:SF1">
    <property type="entry name" value="ANKYRIN REPEAT AND BTB_POZ DOMAIN-CONTAINING PROTEIN 1"/>
    <property type="match status" value="1"/>
</dbReference>
<evidence type="ECO:0000256" key="1">
    <source>
        <dbReference type="ARBA" id="ARBA00022737"/>
    </source>
</evidence>
<protein>
    <submittedName>
        <fullName evidence="4 5">Ankyrin repeat containing protein</fullName>
    </submittedName>
</protein>
<dbReference type="AlphaFoldDB" id="B7PNX5"/>
<evidence type="ECO:0000259" key="3">
    <source>
        <dbReference type="PROSITE" id="PS50097"/>
    </source>
</evidence>
<dbReference type="EMBL" id="DS754946">
    <property type="protein sequence ID" value="EEC08297.1"/>
    <property type="molecule type" value="Genomic_DNA"/>
</dbReference>
<evidence type="ECO:0000313" key="4">
    <source>
        <dbReference type="EMBL" id="EEC08297.1"/>
    </source>
</evidence>
<keyword evidence="6" id="KW-1185">Reference proteome</keyword>
<dbReference type="InParanoid" id="B7PNX5"/>
<dbReference type="SMART" id="SM00225">
    <property type="entry name" value="BTB"/>
    <property type="match status" value="2"/>
</dbReference>
<feature type="domain" description="BTB" evidence="3">
    <location>
        <begin position="67"/>
        <end position="99"/>
    </location>
</feature>
<reference evidence="5" key="2">
    <citation type="submission" date="2020-05" db="UniProtKB">
        <authorList>
            <consortium name="EnsemblMetazoa"/>
        </authorList>
    </citation>
    <scope>IDENTIFICATION</scope>
    <source>
        <strain evidence="5">wikel</strain>
    </source>
</reference>
<name>B7PNX5_IXOSC</name>
<dbReference type="Pfam" id="PF00651">
    <property type="entry name" value="BTB"/>
    <property type="match status" value="2"/>
</dbReference>
<dbReference type="Gene3D" id="3.30.710.10">
    <property type="entry name" value="Potassium Channel Kv1.1, Chain A"/>
    <property type="match status" value="3"/>
</dbReference>
<sequence>MCNPPCVTHAGARCVANTFDGERCLYASLNVGIRNLLRDHKVVTSNTMRRDGYDQFLRRCLDDRQHCDITFRVGGEEVRAHRCILAARSEFFRDAFRTKWRGHNVVPVTHHLLEPENAWEVACVADVYLLPELRRQCGQLIGECLDEAGACSALKVARLLRLHRLEEQCIDFMARHLAQALFCNRSDYFRALIEDPFTEALSTGTSRAVPVISLNHVTPEVFKCVVQHVYGNTTTLEPENAWEVACVADVYLLPELRRQCGQLIGDCLDEAGACSALKVARLLRLHRLEEQCIDFMAKHLAQVVQRPEFREIVAQDASEVKLRQETDSISVIDDIRYHIAANARSCAEVELANQKLALIDALLSDMGLDA</sequence>
<dbReference type="EMBL" id="ABJB010426693">
    <property type="status" value="NOT_ANNOTATED_CDS"/>
    <property type="molecule type" value="Genomic_DNA"/>
</dbReference>
<dbReference type="GO" id="GO:0000151">
    <property type="term" value="C:ubiquitin ligase complex"/>
    <property type="evidence" value="ECO:0000318"/>
    <property type="project" value="GO_Central"/>
</dbReference>
<dbReference type="OrthoDB" id="6476088at2759"/>
<dbReference type="FunFam" id="3.30.710.10:FF:000334">
    <property type="entry name" value="Ankyrin repeat containing protein"/>
    <property type="match status" value="1"/>
</dbReference>
<feature type="domain" description="BTB" evidence="3">
    <location>
        <begin position="179"/>
        <end position="238"/>
    </location>
</feature>
<dbReference type="EnsemblMetazoa" id="ISCW005986-RA">
    <property type="protein sequence ID" value="ISCW005986-PA"/>
    <property type="gene ID" value="ISCW005986"/>
</dbReference>
<dbReference type="InterPro" id="IPR000210">
    <property type="entry name" value="BTB/POZ_dom"/>
</dbReference>
<gene>
    <name evidence="4" type="ORF">IscW_ISCW005986</name>
</gene>
<dbReference type="CDD" id="cd18497">
    <property type="entry name" value="BACK_ABTB1_BPOZ"/>
    <property type="match status" value="1"/>
</dbReference>
<reference evidence="4 6" key="1">
    <citation type="submission" date="2008-03" db="EMBL/GenBank/DDBJ databases">
        <title>Annotation of Ixodes scapularis.</title>
        <authorList>
            <consortium name="Ixodes scapularis Genome Project Consortium"/>
            <person name="Caler E."/>
            <person name="Hannick L.I."/>
            <person name="Bidwell S."/>
            <person name="Joardar V."/>
            <person name="Thiagarajan M."/>
            <person name="Amedeo P."/>
            <person name="Galinsky K.J."/>
            <person name="Schobel S."/>
            <person name="Inman J."/>
            <person name="Hostetler J."/>
            <person name="Miller J."/>
            <person name="Hammond M."/>
            <person name="Megy K."/>
            <person name="Lawson D."/>
            <person name="Kodira C."/>
            <person name="Sutton G."/>
            <person name="Meyer J."/>
            <person name="Hill C.A."/>
            <person name="Birren B."/>
            <person name="Nene V."/>
            <person name="Collins F."/>
            <person name="Alarcon-Chaidez F."/>
            <person name="Wikel S."/>
            <person name="Strausberg R."/>
        </authorList>
    </citation>
    <scope>NUCLEOTIDE SEQUENCE [LARGE SCALE GENOMIC DNA]</scope>
    <source>
        <strain evidence="6">Wikel</strain>
        <strain evidence="4">Wikel colony</strain>
    </source>
</reference>
<dbReference type="InterPro" id="IPR011333">
    <property type="entry name" value="SKP1/BTB/POZ_sf"/>
</dbReference>
<dbReference type="PANTHER" id="PTHR46231">
    <property type="entry name" value="ANKYRIN REPEAT AND BTB/POZ DOMAIN-CONTAINING PROTEIN 1"/>
    <property type="match status" value="1"/>
</dbReference>
<keyword evidence="1" id="KW-0677">Repeat</keyword>
<dbReference type="VEuPathDB" id="VectorBase:ISCW005986"/>
<evidence type="ECO:0000313" key="5">
    <source>
        <dbReference type="EnsemblMetazoa" id="ISCW005986-PA"/>
    </source>
</evidence>
<dbReference type="GO" id="GO:0005737">
    <property type="term" value="C:cytoplasm"/>
    <property type="evidence" value="ECO:0000318"/>
    <property type="project" value="GO_Central"/>
</dbReference>
<dbReference type="EMBL" id="ABJB010729499">
    <property type="status" value="NOT_ANNOTATED_CDS"/>
    <property type="molecule type" value="Genomic_DNA"/>
</dbReference>
<dbReference type="VEuPathDB" id="VectorBase:ISCI005986"/>
<dbReference type="Proteomes" id="UP000001555">
    <property type="component" value="Unassembled WGS sequence"/>
</dbReference>
<accession>B7PNX5</accession>
<organism>
    <name type="scientific">Ixodes scapularis</name>
    <name type="common">Black-legged tick</name>
    <name type="synonym">Deer tick</name>
    <dbReference type="NCBI Taxonomy" id="6945"/>
    <lineage>
        <taxon>Eukaryota</taxon>
        <taxon>Metazoa</taxon>
        <taxon>Ecdysozoa</taxon>
        <taxon>Arthropoda</taxon>
        <taxon>Chelicerata</taxon>
        <taxon>Arachnida</taxon>
        <taxon>Acari</taxon>
        <taxon>Parasitiformes</taxon>
        <taxon>Ixodida</taxon>
        <taxon>Ixodoidea</taxon>
        <taxon>Ixodidae</taxon>
        <taxon>Ixodinae</taxon>
        <taxon>Ixodes</taxon>
    </lineage>
</organism>
<evidence type="ECO:0000313" key="6">
    <source>
        <dbReference type="Proteomes" id="UP000001555"/>
    </source>
</evidence>
<dbReference type="EMBL" id="ABJB010316000">
    <property type="status" value="NOT_ANNOTATED_CDS"/>
    <property type="molecule type" value="Genomic_DNA"/>
</dbReference>